<dbReference type="PROSITE" id="PS51257">
    <property type="entry name" value="PROKAR_LIPOPROTEIN"/>
    <property type="match status" value="1"/>
</dbReference>
<reference evidence="5" key="1">
    <citation type="submission" date="2017-02" db="UniProtKB">
        <authorList>
            <consortium name="WormBaseParasite"/>
        </authorList>
    </citation>
    <scope>IDENTIFICATION</scope>
</reference>
<dbReference type="STRING" id="27835.A0A0N4XYD6"/>
<protein>
    <submittedName>
        <fullName evidence="3 5">Uncharacterized protein</fullName>
    </submittedName>
</protein>
<feature type="signal peptide" evidence="2">
    <location>
        <begin position="1"/>
        <end position="21"/>
    </location>
</feature>
<dbReference type="EMBL" id="UYSL01019961">
    <property type="protein sequence ID" value="VDL71674.1"/>
    <property type="molecule type" value="Genomic_DNA"/>
</dbReference>
<feature type="compositionally biased region" description="Basic residues" evidence="1">
    <location>
        <begin position="254"/>
        <end position="268"/>
    </location>
</feature>
<name>A0A0N4XYD6_NIPBR</name>
<accession>A0A0N4XYD6</accession>
<dbReference type="AlphaFoldDB" id="A0A0N4XYD6"/>
<proteinExistence type="predicted"/>
<evidence type="ECO:0000313" key="4">
    <source>
        <dbReference type="Proteomes" id="UP000271162"/>
    </source>
</evidence>
<evidence type="ECO:0000313" key="3">
    <source>
        <dbReference type="EMBL" id="VDL71674.1"/>
    </source>
</evidence>
<feature type="compositionally biased region" description="Basic and acidic residues" evidence="1">
    <location>
        <begin position="105"/>
        <end position="114"/>
    </location>
</feature>
<evidence type="ECO:0000256" key="1">
    <source>
        <dbReference type="SAM" id="MobiDB-lite"/>
    </source>
</evidence>
<feature type="compositionally biased region" description="Basic and acidic residues" evidence="1">
    <location>
        <begin position="212"/>
        <end position="221"/>
    </location>
</feature>
<feature type="region of interest" description="Disordered" evidence="1">
    <location>
        <begin position="23"/>
        <end position="114"/>
    </location>
</feature>
<dbReference type="WBParaSite" id="NBR_0000808401-mRNA-1">
    <property type="protein sequence ID" value="NBR_0000808401-mRNA-1"/>
    <property type="gene ID" value="NBR_0000808401"/>
</dbReference>
<keyword evidence="4" id="KW-1185">Reference proteome</keyword>
<feature type="compositionally biased region" description="Basic and acidic residues" evidence="1">
    <location>
        <begin position="33"/>
        <end position="78"/>
    </location>
</feature>
<feature type="region of interest" description="Disordered" evidence="1">
    <location>
        <begin position="176"/>
        <end position="332"/>
    </location>
</feature>
<organism evidence="5">
    <name type="scientific">Nippostrongylus brasiliensis</name>
    <name type="common">Rat hookworm</name>
    <dbReference type="NCBI Taxonomy" id="27835"/>
    <lineage>
        <taxon>Eukaryota</taxon>
        <taxon>Metazoa</taxon>
        <taxon>Ecdysozoa</taxon>
        <taxon>Nematoda</taxon>
        <taxon>Chromadorea</taxon>
        <taxon>Rhabditida</taxon>
        <taxon>Rhabditina</taxon>
        <taxon>Rhabditomorpha</taxon>
        <taxon>Strongyloidea</taxon>
        <taxon>Heligmosomidae</taxon>
        <taxon>Nippostrongylus</taxon>
    </lineage>
</organism>
<feature type="compositionally biased region" description="Acidic residues" evidence="1">
    <location>
        <begin position="79"/>
        <end position="88"/>
    </location>
</feature>
<evidence type="ECO:0000313" key="5">
    <source>
        <dbReference type="WBParaSite" id="NBR_0000808401-mRNA-1"/>
    </source>
</evidence>
<dbReference type="Proteomes" id="UP000271162">
    <property type="component" value="Unassembled WGS sequence"/>
</dbReference>
<keyword evidence="2" id="KW-0732">Signal</keyword>
<evidence type="ECO:0000256" key="2">
    <source>
        <dbReference type="SAM" id="SignalP"/>
    </source>
</evidence>
<feature type="chain" id="PRO_5043124932" evidence="2">
    <location>
        <begin position="22"/>
        <end position="344"/>
    </location>
</feature>
<dbReference type="OMA" id="EINDGAQ"/>
<gene>
    <name evidence="3" type="ORF">NBR_LOCUS8085</name>
</gene>
<sequence length="344" mass="40543">MRLRTALLLALVVVLAIGCDGAREKSRKKNRDKSRADDSELGEEGGRGFRDEGLTNKERERERERERLLEKGERKKEEEESSEEDDDDKKEKNATNTDEIVIPEARFRRSHYDESRVRSGLRYKRFKNEGENSMGTVQMTRSKELNDGKSILLEDVQNKPAYKPRLRRTKELVKAQELYDGEQQPLEKRPTQTHQRHRRTKELVKAQEINDGEQKPLEKRPTQTHQQRFRRWPLPSKRTNHRQLHKKLGDSGKKKTKVQANHRARRLRRAEQEYEPEQSLTPMSKSESTDETSSSEERPKTRRVRSFANRGLIPRGKPSPYDTQSEEVLERDKTLKSIYPFQFL</sequence>
<reference evidence="3 4" key="2">
    <citation type="submission" date="2018-11" db="EMBL/GenBank/DDBJ databases">
        <authorList>
            <consortium name="Pathogen Informatics"/>
        </authorList>
    </citation>
    <scope>NUCLEOTIDE SEQUENCE [LARGE SCALE GENOMIC DNA]</scope>
</reference>